<dbReference type="AlphaFoldDB" id="A0AAD9IWP2"/>
<name>A0AAD9IWP2_9ANNE</name>
<protein>
    <submittedName>
        <fullName evidence="2">Uncharacterized protein</fullName>
    </submittedName>
</protein>
<dbReference type="Proteomes" id="UP001208570">
    <property type="component" value="Unassembled WGS sequence"/>
</dbReference>
<evidence type="ECO:0000313" key="2">
    <source>
        <dbReference type="EMBL" id="KAK2142332.1"/>
    </source>
</evidence>
<dbReference type="EMBL" id="JAODUP010000969">
    <property type="protein sequence ID" value="KAK2142332.1"/>
    <property type="molecule type" value="Genomic_DNA"/>
</dbReference>
<sequence length="65" mass="7322">MLGPLITSHHAQFSPDMGVHENVATSNEAGDEERSKQKSVMKGHQKKLILLDLELVYYTFLVLIL</sequence>
<evidence type="ECO:0000256" key="1">
    <source>
        <dbReference type="SAM" id="MobiDB-lite"/>
    </source>
</evidence>
<gene>
    <name evidence="2" type="ORF">LSH36_969g00035</name>
</gene>
<organism evidence="2 3">
    <name type="scientific">Paralvinella palmiformis</name>
    <dbReference type="NCBI Taxonomy" id="53620"/>
    <lineage>
        <taxon>Eukaryota</taxon>
        <taxon>Metazoa</taxon>
        <taxon>Spiralia</taxon>
        <taxon>Lophotrochozoa</taxon>
        <taxon>Annelida</taxon>
        <taxon>Polychaeta</taxon>
        <taxon>Sedentaria</taxon>
        <taxon>Canalipalpata</taxon>
        <taxon>Terebellida</taxon>
        <taxon>Terebelliformia</taxon>
        <taxon>Alvinellidae</taxon>
        <taxon>Paralvinella</taxon>
    </lineage>
</organism>
<reference evidence="2" key="1">
    <citation type="journal article" date="2023" name="Mol. Biol. Evol.">
        <title>Third-Generation Sequencing Reveals the Adaptive Role of the Epigenome in Three Deep-Sea Polychaetes.</title>
        <authorList>
            <person name="Perez M."/>
            <person name="Aroh O."/>
            <person name="Sun Y."/>
            <person name="Lan Y."/>
            <person name="Juniper S.K."/>
            <person name="Young C.R."/>
            <person name="Angers B."/>
            <person name="Qian P.Y."/>
        </authorList>
    </citation>
    <scope>NUCLEOTIDE SEQUENCE</scope>
    <source>
        <strain evidence="2">P08H-3</strain>
    </source>
</reference>
<keyword evidence="3" id="KW-1185">Reference proteome</keyword>
<proteinExistence type="predicted"/>
<accession>A0AAD9IWP2</accession>
<feature type="region of interest" description="Disordered" evidence="1">
    <location>
        <begin position="16"/>
        <end position="39"/>
    </location>
</feature>
<comment type="caution">
    <text evidence="2">The sequence shown here is derived from an EMBL/GenBank/DDBJ whole genome shotgun (WGS) entry which is preliminary data.</text>
</comment>
<evidence type="ECO:0000313" key="3">
    <source>
        <dbReference type="Proteomes" id="UP001208570"/>
    </source>
</evidence>